<dbReference type="InterPro" id="IPR001969">
    <property type="entry name" value="Aspartic_peptidase_AS"/>
</dbReference>
<sequence length="451" mass="48964">MGLRAILMLGLFVWQNFVIPMVSGNAHFRVEHKFRGKRTLKELRAHDARRHGRMLGAVDVPLGGNSQPSDAGLYFTRIGLGNPPKEFHVQLDTGSQVLWVNGASCDKCPRESGLGIKLNFYDANSSSTAKLLTCSDKKCTMMYQLALSGCNSHMLCEYQVTYGDGSKTSGYFVEDSIHFNKVSGNQQTTTGNGSVVFGCAANQIGELTAPDAAVDGILGFGQRNSSVLSQLAAAGKVKRMFSHCLDSVNGGGIFSIGQLVEPKLNATAPLIPHKPHYYIFMKSVEVAGDVLELSTSTSGDGREAMVDSGTTLVHLPGDIYEQIMEKIFSQQPDLQIHVVQEHFKCFHYSGNVDDGFPNVILHFQNSLNLTVYPHDYLFSTGDGDNKWCIGWMNSKGSSFAVLGGTSSIKVKDEESGAVYAVGAHDLSTNSSDSDSIPRRKLTRMKSGNLRG</sequence>
<organism evidence="6 7">
    <name type="scientific">Carnegiea gigantea</name>
    <dbReference type="NCBI Taxonomy" id="171969"/>
    <lineage>
        <taxon>Eukaryota</taxon>
        <taxon>Viridiplantae</taxon>
        <taxon>Streptophyta</taxon>
        <taxon>Embryophyta</taxon>
        <taxon>Tracheophyta</taxon>
        <taxon>Spermatophyta</taxon>
        <taxon>Magnoliopsida</taxon>
        <taxon>eudicotyledons</taxon>
        <taxon>Gunneridae</taxon>
        <taxon>Pentapetalae</taxon>
        <taxon>Caryophyllales</taxon>
        <taxon>Cactineae</taxon>
        <taxon>Cactaceae</taxon>
        <taxon>Cactoideae</taxon>
        <taxon>Echinocereeae</taxon>
        <taxon>Carnegiea</taxon>
    </lineage>
</organism>
<evidence type="ECO:0000256" key="1">
    <source>
        <dbReference type="ARBA" id="ARBA00007447"/>
    </source>
</evidence>
<reference evidence="6" key="1">
    <citation type="submission" date="2022-04" db="EMBL/GenBank/DDBJ databases">
        <title>Carnegiea gigantea Genome sequencing and assembly v2.</title>
        <authorList>
            <person name="Copetti D."/>
            <person name="Sanderson M.J."/>
            <person name="Burquez A."/>
            <person name="Wojciechowski M.F."/>
        </authorList>
    </citation>
    <scope>NUCLEOTIDE SEQUENCE</scope>
    <source>
        <strain evidence="6">SGP5-SGP5p</strain>
        <tissue evidence="6">Aerial part</tissue>
    </source>
</reference>
<evidence type="ECO:0000313" key="7">
    <source>
        <dbReference type="Proteomes" id="UP001153076"/>
    </source>
</evidence>
<dbReference type="InterPro" id="IPR033121">
    <property type="entry name" value="PEPTIDASE_A1"/>
</dbReference>
<dbReference type="PANTHER" id="PTHR13683">
    <property type="entry name" value="ASPARTYL PROTEASES"/>
    <property type="match status" value="1"/>
</dbReference>
<accession>A0A9Q1GM99</accession>
<comment type="similarity">
    <text evidence="1 3">Belongs to the peptidase A1 family.</text>
</comment>
<dbReference type="AlphaFoldDB" id="A0A9Q1GM99"/>
<feature type="active site" evidence="2">
    <location>
        <position position="92"/>
    </location>
</feature>
<evidence type="ECO:0000256" key="2">
    <source>
        <dbReference type="PIRSR" id="PIRSR601461-1"/>
    </source>
</evidence>
<dbReference type="Pfam" id="PF14541">
    <property type="entry name" value="TAXi_C"/>
    <property type="match status" value="1"/>
</dbReference>
<dbReference type="InterPro" id="IPR032861">
    <property type="entry name" value="TAXi_N"/>
</dbReference>
<proteinExistence type="inferred from homology"/>
<dbReference type="InterPro" id="IPR021109">
    <property type="entry name" value="Peptidase_aspartic_dom_sf"/>
</dbReference>
<evidence type="ECO:0000256" key="3">
    <source>
        <dbReference type="RuleBase" id="RU000454"/>
    </source>
</evidence>
<dbReference type="Pfam" id="PF14543">
    <property type="entry name" value="TAXi_N"/>
    <property type="match status" value="1"/>
</dbReference>
<feature type="signal peptide" evidence="4">
    <location>
        <begin position="1"/>
        <end position="24"/>
    </location>
</feature>
<keyword evidence="3" id="KW-0378">Hydrolase</keyword>
<name>A0A9Q1GM99_9CARY</name>
<keyword evidence="3" id="KW-0064">Aspartyl protease</keyword>
<dbReference type="Proteomes" id="UP001153076">
    <property type="component" value="Unassembled WGS sequence"/>
</dbReference>
<dbReference type="GO" id="GO:0006508">
    <property type="term" value="P:proteolysis"/>
    <property type="evidence" value="ECO:0007669"/>
    <property type="project" value="UniProtKB-KW"/>
</dbReference>
<dbReference type="InterPro" id="IPR001461">
    <property type="entry name" value="Aspartic_peptidase_A1"/>
</dbReference>
<keyword evidence="7" id="KW-1185">Reference proteome</keyword>
<keyword evidence="3" id="KW-0645">Protease</keyword>
<gene>
    <name evidence="6" type="ORF">Cgig2_009606</name>
</gene>
<dbReference type="GO" id="GO:0004190">
    <property type="term" value="F:aspartic-type endopeptidase activity"/>
    <property type="evidence" value="ECO:0007669"/>
    <property type="project" value="UniProtKB-KW"/>
</dbReference>
<dbReference type="InterPro" id="IPR034164">
    <property type="entry name" value="Pepsin-like_dom"/>
</dbReference>
<dbReference type="Gene3D" id="2.40.70.10">
    <property type="entry name" value="Acid Proteases"/>
    <property type="match status" value="2"/>
</dbReference>
<evidence type="ECO:0000259" key="5">
    <source>
        <dbReference type="PROSITE" id="PS51767"/>
    </source>
</evidence>
<feature type="domain" description="Peptidase A1" evidence="5">
    <location>
        <begin position="74"/>
        <end position="424"/>
    </location>
</feature>
<dbReference type="CDD" id="cd05471">
    <property type="entry name" value="pepsin_like"/>
    <property type="match status" value="1"/>
</dbReference>
<evidence type="ECO:0000256" key="4">
    <source>
        <dbReference type="SAM" id="SignalP"/>
    </source>
</evidence>
<feature type="chain" id="PRO_5040503757" description="Peptidase A1 domain-containing protein" evidence="4">
    <location>
        <begin position="25"/>
        <end position="451"/>
    </location>
</feature>
<dbReference type="PROSITE" id="PS00141">
    <property type="entry name" value="ASP_PROTEASE"/>
    <property type="match status" value="1"/>
</dbReference>
<keyword evidence="4" id="KW-0732">Signal</keyword>
<evidence type="ECO:0000313" key="6">
    <source>
        <dbReference type="EMBL" id="KAJ8421887.1"/>
    </source>
</evidence>
<comment type="caution">
    <text evidence="6">The sequence shown here is derived from an EMBL/GenBank/DDBJ whole genome shotgun (WGS) entry which is preliminary data.</text>
</comment>
<dbReference type="PROSITE" id="PS51767">
    <property type="entry name" value="PEPTIDASE_A1"/>
    <property type="match status" value="1"/>
</dbReference>
<dbReference type="PRINTS" id="PR00792">
    <property type="entry name" value="PEPSIN"/>
</dbReference>
<protein>
    <recommendedName>
        <fullName evidence="5">Peptidase A1 domain-containing protein</fullName>
    </recommendedName>
</protein>
<dbReference type="EMBL" id="JAKOGI010002482">
    <property type="protein sequence ID" value="KAJ8421887.1"/>
    <property type="molecule type" value="Genomic_DNA"/>
</dbReference>
<dbReference type="SUPFAM" id="SSF50630">
    <property type="entry name" value="Acid proteases"/>
    <property type="match status" value="1"/>
</dbReference>
<dbReference type="InterPro" id="IPR032799">
    <property type="entry name" value="TAXi_C"/>
</dbReference>
<feature type="active site" evidence="2">
    <location>
        <position position="307"/>
    </location>
</feature>
<dbReference type="OrthoDB" id="2747330at2759"/>
<dbReference type="PANTHER" id="PTHR13683:SF768">
    <property type="entry name" value="EUKARYOTIC ASPARTYL PROTEASE FAMILY PROTEIN"/>
    <property type="match status" value="1"/>
</dbReference>